<evidence type="ECO:0000313" key="13">
    <source>
        <dbReference type="Proteomes" id="UP001589733"/>
    </source>
</evidence>
<dbReference type="InterPro" id="IPR000700">
    <property type="entry name" value="PAS-assoc_C"/>
</dbReference>
<feature type="domain" description="PAC" evidence="11">
    <location>
        <begin position="151"/>
        <end position="203"/>
    </location>
</feature>
<dbReference type="PANTHER" id="PTHR42878">
    <property type="entry name" value="TWO-COMPONENT HISTIDINE KINASE"/>
    <property type="match status" value="1"/>
</dbReference>
<feature type="region of interest" description="Disordered" evidence="8">
    <location>
        <begin position="445"/>
        <end position="467"/>
    </location>
</feature>
<evidence type="ECO:0000256" key="7">
    <source>
        <dbReference type="SAM" id="Coils"/>
    </source>
</evidence>
<feature type="coiled-coil region" evidence="7">
    <location>
        <begin position="205"/>
        <end position="232"/>
    </location>
</feature>
<dbReference type="Proteomes" id="UP001589733">
    <property type="component" value="Unassembled WGS sequence"/>
</dbReference>
<proteinExistence type="predicted"/>
<dbReference type="InterPro" id="IPR005467">
    <property type="entry name" value="His_kinase_dom"/>
</dbReference>
<dbReference type="GO" id="GO:0005524">
    <property type="term" value="F:ATP binding"/>
    <property type="evidence" value="ECO:0007669"/>
    <property type="project" value="UniProtKB-KW"/>
</dbReference>
<evidence type="ECO:0000256" key="4">
    <source>
        <dbReference type="ARBA" id="ARBA00022679"/>
    </source>
</evidence>
<evidence type="ECO:0000256" key="8">
    <source>
        <dbReference type="SAM" id="MobiDB-lite"/>
    </source>
</evidence>
<dbReference type="SUPFAM" id="SSF55874">
    <property type="entry name" value="ATPase domain of HSP90 chaperone/DNA topoisomerase II/histidine kinase"/>
    <property type="match status" value="1"/>
</dbReference>
<dbReference type="Gene3D" id="1.10.287.130">
    <property type="match status" value="1"/>
</dbReference>
<evidence type="ECO:0000256" key="3">
    <source>
        <dbReference type="ARBA" id="ARBA00022553"/>
    </source>
</evidence>
<dbReference type="RefSeq" id="WP_380015513.1">
    <property type="nucleotide sequence ID" value="NZ_JBHLYR010000063.1"/>
</dbReference>
<evidence type="ECO:0000313" key="12">
    <source>
        <dbReference type="EMBL" id="MFB9994529.1"/>
    </source>
</evidence>
<dbReference type="EC" id="2.7.13.3" evidence="2"/>
<evidence type="ECO:0000256" key="1">
    <source>
        <dbReference type="ARBA" id="ARBA00000085"/>
    </source>
</evidence>
<dbReference type="SMART" id="SM00091">
    <property type="entry name" value="PAS"/>
    <property type="match status" value="1"/>
</dbReference>
<comment type="caution">
    <text evidence="12">The sequence shown here is derived from an EMBL/GenBank/DDBJ whole genome shotgun (WGS) entry which is preliminary data.</text>
</comment>
<dbReference type="InterPro" id="IPR003661">
    <property type="entry name" value="HisK_dim/P_dom"/>
</dbReference>
<dbReference type="InterPro" id="IPR036890">
    <property type="entry name" value="HATPase_C_sf"/>
</dbReference>
<sequence>MKEVDGSPETGKEDLDPALRLEAERQLRAVPQALDVPNDPAALRLHAQIQEHELHVHQIELELQNEQLRQTNLELELTRNKYMDLFELAPLGYFTLDRNGVILEVNQTGCNQLGLMRERLNGRRLPVFVQENFRTHFAVFLRRVFETMQPCRVELTLVRQDGQTFHAQVDAVATPTLEGTPPHARAAVTDISPLKEAQEAISLLNTTLEERAQARTAQIQELNDELEALVQSVTHDLRAPLRQINTHASRLRDAAGQSGSQTEQDVQEVMSAVDHLNELVGALFSYFKAGRQRARFFPVSLERVMADVRKGMKTELQARQVSLTQDPLPTIYGDGRTLQMLFSQLLSNALKFSPADSPVQIRVSTQENDREYLICVRDNGIGFNMRHKDRIFGIFQRLHQEREYSGLGLGLALVRRIAMRHGGRVWAEGKEGEGASIWVAFPKEQGQHGQKLNQTSLQGGKTPTLRP</sequence>
<evidence type="ECO:0000259" key="9">
    <source>
        <dbReference type="PROSITE" id="PS50109"/>
    </source>
</evidence>
<keyword evidence="12" id="KW-0067">ATP-binding</keyword>
<dbReference type="SMART" id="SM00388">
    <property type="entry name" value="HisKA"/>
    <property type="match status" value="1"/>
</dbReference>
<feature type="coiled-coil region" evidence="7">
    <location>
        <begin position="49"/>
        <end position="81"/>
    </location>
</feature>
<keyword evidence="7" id="KW-0175">Coiled coil</keyword>
<dbReference type="PROSITE" id="PS50109">
    <property type="entry name" value="HIS_KIN"/>
    <property type="match status" value="1"/>
</dbReference>
<accession>A0ABV6B441</accession>
<dbReference type="InterPro" id="IPR050351">
    <property type="entry name" value="BphY/WalK/GraS-like"/>
</dbReference>
<comment type="catalytic activity">
    <reaction evidence="1">
        <text>ATP + protein L-histidine = ADP + protein N-phospho-L-histidine.</text>
        <dbReference type="EC" id="2.7.13.3"/>
    </reaction>
</comment>
<evidence type="ECO:0000259" key="11">
    <source>
        <dbReference type="PROSITE" id="PS50113"/>
    </source>
</evidence>
<feature type="domain" description="Histidine kinase" evidence="9">
    <location>
        <begin position="232"/>
        <end position="445"/>
    </location>
</feature>
<dbReference type="CDD" id="cd00130">
    <property type="entry name" value="PAS"/>
    <property type="match status" value="1"/>
</dbReference>
<name>A0ABV6B441_9DEIO</name>
<feature type="domain" description="PAS" evidence="10">
    <location>
        <begin position="78"/>
        <end position="123"/>
    </location>
</feature>
<keyword evidence="4" id="KW-0808">Transferase</keyword>
<dbReference type="InterPro" id="IPR004358">
    <property type="entry name" value="Sig_transdc_His_kin-like_C"/>
</dbReference>
<protein>
    <recommendedName>
        <fullName evidence="2">histidine kinase</fullName>
        <ecNumber evidence="2">2.7.13.3</ecNumber>
    </recommendedName>
</protein>
<dbReference type="EMBL" id="JBHLYR010000063">
    <property type="protein sequence ID" value="MFB9994529.1"/>
    <property type="molecule type" value="Genomic_DNA"/>
</dbReference>
<keyword evidence="13" id="KW-1185">Reference proteome</keyword>
<keyword evidence="12" id="KW-0547">Nucleotide-binding</keyword>
<dbReference type="SUPFAM" id="SSF55785">
    <property type="entry name" value="PYP-like sensor domain (PAS domain)"/>
    <property type="match status" value="1"/>
</dbReference>
<dbReference type="SMART" id="SM00387">
    <property type="entry name" value="HATPase_c"/>
    <property type="match status" value="1"/>
</dbReference>
<keyword evidence="6" id="KW-0472">Membrane</keyword>
<gene>
    <name evidence="12" type="ORF">ACFFLM_21460</name>
</gene>
<dbReference type="NCBIfam" id="TIGR00229">
    <property type="entry name" value="sensory_box"/>
    <property type="match status" value="1"/>
</dbReference>
<dbReference type="SUPFAM" id="SSF47384">
    <property type="entry name" value="Homodimeric domain of signal transducing histidine kinase"/>
    <property type="match status" value="1"/>
</dbReference>
<organism evidence="12 13">
    <name type="scientific">Deinococcus oregonensis</name>
    <dbReference type="NCBI Taxonomy" id="1805970"/>
    <lineage>
        <taxon>Bacteria</taxon>
        <taxon>Thermotogati</taxon>
        <taxon>Deinococcota</taxon>
        <taxon>Deinococci</taxon>
        <taxon>Deinococcales</taxon>
        <taxon>Deinococcaceae</taxon>
        <taxon>Deinococcus</taxon>
    </lineage>
</organism>
<dbReference type="InterPro" id="IPR036097">
    <property type="entry name" value="HisK_dim/P_sf"/>
</dbReference>
<evidence type="ECO:0000256" key="5">
    <source>
        <dbReference type="ARBA" id="ARBA00022777"/>
    </source>
</evidence>
<evidence type="ECO:0000256" key="6">
    <source>
        <dbReference type="ARBA" id="ARBA00023136"/>
    </source>
</evidence>
<dbReference type="InterPro" id="IPR003594">
    <property type="entry name" value="HATPase_dom"/>
</dbReference>
<dbReference type="InterPro" id="IPR000014">
    <property type="entry name" value="PAS"/>
</dbReference>
<dbReference type="PRINTS" id="PR00344">
    <property type="entry name" value="BCTRLSENSOR"/>
</dbReference>
<dbReference type="Gene3D" id="3.30.565.10">
    <property type="entry name" value="Histidine kinase-like ATPase, C-terminal domain"/>
    <property type="match status" value="1"/>
</dbReference>
<dbReference type="Pfam" id="PF02518">
    <property type="entry name" value="HATPase_c"/>
    <property type="match status" value="1"/>
</dbReference>
<dbReference type="CDD" id="cd00082">
    <property type="entry name" value="HisKA"/>
    <property type="match status" value="1"/>
</dbReference>
<evidence type="ECO:0000256" key="2">
    <source>
        <dbReference type="ARBA" id="ARBA00012438"/>
    </source>
</evidence>
<keyword evidence="5" id="KW-0418">Kinase</keyword>
<feature type="compositionally biased region" description="Polar residues" evidence="8">
    <location>
        <begin position="447"/>
        <end position="461"/>
    </location>
</feature>
<reference evidence="12 13" key="1">
    <citation type="submission" date="2024-09" db="EMBL/GenBank/DDBJ databases">
        <authorList>
            <person name="Sun Q."/>
            <person name="Mori K."/>
        </authorList>
    </citation>
    <scope>NUCLEOTIDE SEQUENCE [LARGE SCALE GENOMIC DNA]</scope>
    <source>
        <strain evidence="12 13">JCM 13503</strain>
    </source>
</reference>
<dbReference type="PANTHER" id="PTHR42878:SF15">
    <property type="entry name" value="BACTERIOPHYTOCHROME"/>
    <property type="match status" value="1"/>
</dbReference>
<keyword evidence="3" id="KW-0597">Phosphoprotein</keyword>
<dbReference type="PROSITE" id="PS50113">
    <property type="entry name" value="PAC"/>
    <property type="match status" value="1"/>
</dbReference>
<dbReference type="InterPro" id="IPR035965">
    <property type="entry name" value="PAS-like_dom_sf"/>
</dbReference>
<evidence type="ECO:0000259" key="10">
    <source>
        <dbReference type="PROSITE" id="PS50112"/>
    </source>
</evidence>
<dbReference type="Gene3D" id="3.30.450.20">
    <property type="entry name" value="PAS domain"/>
    <property type="match status" value="1"/>
</dbReference>
<dbReference type="PROSITE" id="PS50112">
    <property type="entry name" value="PAS"/>
    <property type="match status" value="1"/>
</dbReference>
<dbReference type="Pfam" id="PF13426">
    <property type="entry name" value="PAS_9"/>
    <property type="match status" value="1"/>
</dbReference>